<dbReference type="Pfam" id="PF01966">
    <property type="entry name" value="HD"/>
    <property type="match status" value="1"/>
</dbReference>
<dbReference type="PROSITE" id="PS51831">
    <property type="entry name" value="HD"/>
    <property type="match status" value="1"/>
</dbReference>
<protein>
    <recommendedName>
        <fullName evidence="1">HD domain-containing protein</fullName>
    </recommendedName>
</protein>
<proteinExistence type="predicted"/>
<dbReference type="GO" id="GO:0006203">
    <property type="term" value="P:dGTP catabolic process"/>
    <property type="evidence" value="ECO:0007669"/>
    <property type="project" value="TreeGrafter"/>
</dbReference>
<dbReference type="InterPro" id="IPR003607">
    <property type="entry name" value="HD/PDEase_dom"/>
</dbReference>
<dbReference type="Pfam" id="PF19276">
    <property type="entry name" value="HD_assoc_2"/>
    <property type="match status" value="1"/>
</dbReference>
<dbReference type="SUPFAM" id="SSF109604">
    <property type="entry name" value="HD-domain/PDEase-like"/>
    <property type="match status" value="1"/>
</dbReference>
<dbReference type="SMART" id="SM00471">
    <property type="entry name" value="HDc"/>
    <property type="match status" value="1"/>
</dbReference>
<dbReference type="Gene3D" id="1.10.3210.10">
    <property type="entry name" value="Hypothetical protein af1432"/>
    <property type="match status" value="1"/>
</dbReference>
<accession>A0A1J5TSM0</accession>
<comment type="caution">
    <text evidence="2">The sequence shown here is derived from an EMBL/GenBank/DDBJ whole genome shotgun (WGS) entry which is preliminary data.</text>
</comment>
<organism evidence="2 3">
    <name type="scientific">Marine Group III euryarchaeote CG-Epi3</name>
    <dbReference type="NCBI Taxonomy" id="1888997"/>
    <lineage>
        <taxon>Archaea</taxon>
        <taxon>Methanobacteriati</taxon>
        <taxon>Thermoplasmatota</taxon>
        <taxon>Thermoplasmata</taxon>
        <taxon>Candidatus Thermoprofundales</taxon>
    </lineage>
</organism>
<evidence type="ECO:0000313" key="3">
    <source>
        <dbReference type="Proteomes" id="UP000183138"/>
    </source>
</evidence>
<sequence length="390" mass="43687">MNLVSSKLMRRVRDSIHDYIDLDNLESSLVDTEPYQRLRWIKQLGSANLVYPGANHTRLEHSIGVSHLAKQMAIQSGVPDDEIHLVSIAALLHDLGHSPYSHLADELPFGKDHVDVTQDIIKDSQISDIFHKKGIDINEICNLIKGNHRYGSLISGDIDADRLDYLMRDSHYTGVKTGVDTGRLITKMSFADNDLAIGESGLPVVETFLTSRSIMFPTVYFHPFSRGAELMLARATKSAIDKANFSYESFISYTDHKFLSELNLAGGLSRELVNNFETRKISKRVVSITKDKTEEMGITKSDIDNLESAIAGKLDINATEIFMDLPPLKVVPTMKVKIIKEDGTLDYAINMSTITKSLYEAQFDHWRCRIYAPPDLAEEASKVAKKELGI</sequence>
<dbReference type="AlphaFoldDB" id="A0A1J5TSM0"/>
<dbReference type="InterPro" id="IPR006674">
    <property type="entry name" value="HD_domain"/>
</dbReference>
<reference evidence="2 3" key="1">
    <citation type="submission" date="2016-08" db="EMBL/GenBank/DDBJ databases">
        <title>New Insights into Marine Group III Euryarchaeota, from dark to light.</title>
        <authorList>
            <person name="Haro-Moreno J.M."/>
            <person name="Rodriguez-Valera F."/>
            <person name="Lopez-Garcia P."/>
            <person name="Moreira D."/>
            <person name="Martin-Cuadrado A.B."/>
        </authorList>
    </citation>
    <scope>NUCLEOTIDE SEQUENCE [LARGE SCALE GENOMIC DNA]</scope>
    <source>
        <strain evidence="2">CG-Epi3</strain>
    </source>
</reference>
<dbReference type="CDD" id="cd00077">
    <property type="entry name" value="HDc"/>
    <property type="match status" value="1"/>
</dbReference>
<dbReference type="InterPro" id="IPR045509">
    <property type="entry name" value="HD_assoc_2"/>
</dbReference>
<feature type="domain" description="HD" evidence="1">
    <location>
        <begin position="58"/>
        <end position="166"/>
    </location>
</feature>
<name>A0A1J5TSM0_9ARCH</name>
<dbReference type="GO" id="GO:0008832">
    <property type="term" value="F:dGTPase activity"/>
    <property type="evidence" value="ECO:0007669"/>
    <property type="project" value="TreeGrafter"/>
</dbReference>
<dbReference type="Proteomes" id="UP000183138">
    <property type="component" value="Unassembled WGS sequence"/>
</dbReference>
<evidence type="ECO:0000259" key="1">
    <source>
        <dbReference type="PROSITE" id="PS51831"/>
    </source>
</evidence>
<dbReference type="EMBL" id="MIYY01000023">
    <property type="protein sequence ID" value="OIR23187.1"/>
    <property type="molecule type" value="Genomic_DNA"/>
</dbReference>
<evidence type="ECO:0000313" key="2">
    <source>
        <dbReference type="EMBL" id="OIR23187.1"/>
    </source>
</evidence>
<dbReference type="PANTHER" id="PTHR11373:SF4">
    <property type="entry name" value="DEOXYNUCLEOSIDE TRIPHOSPHATE TRIPHOSPHOHYDROLASE SAMHD1"/>
    <property type="match status" value="1"/>
</dbReference>
<dbReference type="InterPro" id="IPR050135">
    <property type="entry name" value="dGTPase-like"/>
</dbReference>
<dbReference type="PANTHER" id="PTHR11373">
    <property type="entry name" value="DEOXYNUCLEOSIDE TRIPHOSPHATE TRIPHOSPHOHYDROLASE"/>
    <property type="match status" value="1"/>
</dbReference>
<gene>
    <name evidence="2" type="ORF">BEU00_00635</name>
</gene>